<evidence type="ECO:0000313" key="3">
    <source>
        <dbReference type="Proteomes" id="UP000034307"/>
    </source>
</evidence>
<organism evidence="2 3">
    <name type="scientific">Candidatus Amesbacteria bacterium GW2011_GWA2_47_11b</name>
    <dbReference type="NCBI Taxonomy" id="1618358"/>
    <lineage>
        <taxon>Bacteria</taxon>
        <taxon>Candidatus Amesiibacteriota</taxon>
    </lineage>
</organism>
<dbReference type="PANTHER" id="PTHR34504:SF2">
    <property type="entry name" value="UPF0150 PROTEIN SSL0259"/>
    <property type="match status" value="1"/>
</dbReference>
<accession>A0A0G1RJQ7</accession>
<evidence type="ECO:0000259" key="1">
    <source>
        <dbReference type="Pfam" id="PF15919"/>
    </source>
</evidence>
<dbReference type="InterPro" id="IPR051404">
    <property type="entry name" value="TA_system_antitoxin"/>
</dbReference>
<dbReference type="Proteomes" id="UP000034307">
    <property type="component" value="Unassembled WGS sequence"/>
</dbReference>
<protein>
    <recommendedName>
        <fullName evidence="1">HicB-like antitoxin of toxin-antitoxin system domain-containing protein</fullName>
    </recommendedName>
</protein>
<gene>
    <name evidence="2" type="ORF">UX80_C0019G0004</name>
</gene>
<dbReference type="InterPro" id="IPR035069">
    <property type="entry name" value="TTHA1013/TTHA0281-like"/>
</dbReference>
<dbReference type="EMBL" id="LCNO01000019">
    <property type="protein sequence ID" value="KKU57312.1"/>
    <property type="molecule type" value="Genomic_DNA"/>
</dbReference>
<dbReference type="Gene3D" id="3.30.160.250">
    <property type="match status" value="1"/>
</dbReference>
<dbReference type="Pfam" id="PF15919">
    <property type="entry name" value="HicB_lk_antitox"/>
    <property type="match status" value="1"/>
</dbReference>
<sequence length="81" mass="9081">MNKRGVILNYTVIFQEEPEGGYSVWVPELPGCASQGETLDETKKNIEEAIGLYLEDAPTEEIQEAQLPKHRFFVPVSVSLT</sequence>
<proteinExistence type="predicted"/>
<dbReference type="STRING" id="1618358.UX80_C0019G0004"/>
<feature type="domain" description="HicB-like antitoxin of toxin-antitoxin system" evidence="1">
    <location>
        <begin position="10"/>
        <end position="57"/>
    </location>
</feature>
<evidence type="ECO:0000313" key="2">
    <source>
        <dbReference type="EMBL" id="KKU57312.1"/>
    </source>
</evidence>
<name>A0A0G1RJQ7_9BACT</name>
<dbReference type="PANTHER" id="PTHR34504">
    <property type="entry name" value="ANTITOXIN HICB"/>
    <property type="match status" value="1"/>
</dbReference>
<comment type="caution">
    <text evidence="2">The sequence shown here is derived from an EMBL/GenBank/DDBJ whole genome shotgun (WGS) entry which is preliminary data.</text>
</comment>
<dbReference type="InterPro" id="IPR031807">
    <property type="entry name" value="HicB-like"/>
</dbReference>
<dbReference type="AlphaFoldDB" id="A0A0G1RJQ7"/>
<dbReference type="SUPFAM" id="SSF143100">
    <property type="entry name" value="TTHA1013/TTHA0281-like"/>
    <property type="match status" value="1"/>
</dbReference>
<reference evidence="2 3" key="1">
    <citation type="journal article" date="2015" name="Nature">
        <title>rRNA introns, odd ribosomes, and small enigmatic genomes across a large radiation of phyla.</title>
        <authorList>
            <person name="Brown C.T."/>
            <person name="Hug L.A."/>
            <person name="Thomas B.C."/>
            <person name="Sharon I."/>
            <person name="Castelle C.J."/>
            <person name="Singh A."/>
            <person name="Wilkins M.J."/>
            <person name="Williams K.H."/>
            <person name="Banfield J.F."/>
        </authorList>
    </citation>
    <scope>NUCLEOTIDE SEQUENCE [LARGE SCALE GENOMIC DNA]</scope>
</reference>